<dbReference type="Proteomes" id="UP000322873">
    <property type="component" value="Unassembled WGS sequence"/>
</dbReference>
<feature type="compositionally biased region" description="Acidic residues" evidence="2">
    <location>
        <begin position="47"/>
        <end position="58"/>
    </location>
</feature>
<gene>
    <name evidence="3" type="ORF">EYC84_002144</name>
</gene>
<comment type="caution">
    <text evidence="3">The sequence shown here is derived from an EMBL/GenBank/DDBJ whole genome shotgun (WGS) entry which is preliminary data.</text>
</comment>
<keyword evidence="4" id="KW-1185">Reference proteome</keyword>
<organism evidence="3 4">
    <name type="scientific">Monilinia fructicola</name>
    <name type="common">Brown rot fungus</name>
    <name type="synonym">Ciboria fructicola</name>
    <dbReference type="NCBI Taxonomy" id="38448"/>
    <lineage>
        <taxon>Eukaryota</taxon>
        <taxon>Fungi</taxon>
        <taxon>Dikarya</taxon>
        <taxon>Ascomycota</taxon>
        <taxon>Pezizomycotina</taxon>
        <taxon>Leotiomycetes</taxon>
        <taxon>Helotiales</taxon>
        <taxon>Sclerotiniaceae</taxon>
        <taxon>Monilinia</taxon>
    </lineage>
</organism>
<dbReference type="EMBL" id="VICG01000007">
    <property type="protein sequence ID" value="KAA8569801.1"/>
    <property type="molecule type" value="Genomic_DNA"/>
</dbReference>
<dbReference type="VEuPathDB" id="FungiDB:MFRU_064g00090"/>
<feature type="coiled-coil region" evidence="1">
    <location>
        <begin position="347"/>
        <end position="374"/>
    </location>
</feature>
<evidence type="ECO:0000256" key="1">
    <source>
        <dbReference type="SAM" id="Coils"/>
    </source>
</evidence>
<evidence type="ECO:0000313" key="3">
    <source>
        <dbReference type="EMBL" id="KAA8569801.1"/>
    </source>
</evidence>
<evidence type="ECO:0000313" key="4">
    <source>
        <dbReference type="Proteomes" id="UP000322873"/>
    </source>
</evidence>
<evidence type="ECO:0000256" key="2">
    <source>
        <dbReference type="SAM" id="MobiDB-lite"/>
    </source>
</evidence>
<proteinExistence type="predicted"/>
<protein>
    <submittedName>
        <fullName evidence="3">Uncharacterized protein</fullName>
    </submittedName>
</protein>
<reference evidence="3 4" key="1">
    <citation type="submission" date="2019-06" db="EMBL/GenBank/DDBJ databases">
        <title>Genome Sequence of the Brown Rot Fungal Pathogen Monilinia fructicola.</title>
        <authorList>
            <person name="De Miccolis Angelini R.M."/>
            <person name="Landi L."/>
            <person name="Abate D."/>
            <person name="Pollastro S."/>
            <person name="Romanazzi G."/>
            <person name="Faretra F."/>
        </authorList>
    </citation>
    <scope>NUCLEOTIDE SEQUENCE [LARGE SCALE GENOMIC DNA]</scope>
    <source>
        <strain evidence="3 4">Mfrc123</strain>
    </source>
</reference>
<sequence length="516" mass="58242">MADLIMENGGRDKGHQSVLNVDRDVLNTIVNEKNIFSTDIIHISSGEEVDDSESDDNESSPAQPSANTTELLSQQMIAEDYIPLLPGVTINQGVSFNQDRVQRGRIIKSRACNANNVSGQINRRQQSVHVPIPQDRATRSGPGQIRQFESTKFIDRLYSPKSLDSKVNTLSHHKYAYILGQRNLPCLPFFLQITLLRSLQMSLESMCYRFVQKWLPKVLEANEWDCPDAIELSCWWRALDNCQIPIEAISPGLHRPLDTLFRRVKDIRHFAVHRLPDIAISSIQEMITDALDIAKMFRDDSYVPQLNLWREKLEYFLRVLLAARGNLETARELDSINTLKQNNMKGQDKLNQEITALEMEIQVKRQRISSLQQEYQVHCTNENGIINGKRNVTEVQSAEQFPRSLSTLKWLEECFTLNLDRDAPNVRDEASLSGQLIKLKTIGSRPIFAARTNIGGGGNRSNTDAGLRLSLNGIPGLGRRAFSGPVLRSHVREPIPSTAFVVDLTGDDDDADEMIA</sequence>
<feature type="region of interest" description="Disordered" evidence="2">
    <location>
        <begin position="46"/>
        <end position="69"/>
    </location>
</feature>
<name>A0A5M9JKI8_MONFR</name>
<accession>A0A5M9JKI8</accession>
<dbReference type="AlphaFoldDB" id="A0A5M9JKI8"/>
<keyword evidence="1" id="KW-0175">Coiled coil</keyword>